<evidence type="ECO:0000313" key="3">
    <source>
        <dbReference type="EMBL" id="CAB3988052.1"/>
    </source>
</evidence>
<protein>
    <submittedName>
        <fullName evidence="3">Fibroblast growth factor receptor 3</fullName>
    </submittedName>
</protein>
<dbReference type="Proteomes" id="UP001152795">
    <property type="component" value="Unassembled WGS sequence"/>
</dbReference>
<evidence type="ECO:0000313" key="4">
    <source>
        <dbReference type="Proteomes" id="UP001152795"/>
    </source>
</evidence>
<dbReference type="GO" id="GO:0007169">
    <property type="term" value="P:cell surface receptor protein tyrosine kinase signaling pathway"/>
    <property type="evidence" value="ECO:0007669"/>
    <property type="project" value="TreeGrafter"/>
</dbReference>
<dbReference type="PANTHER" id="PTHR24416:SF611">
    <property type="entry name" value="TYROSINE-PROTEIN KINASE TRANSMEMBRANE RECEPTOR ROR"/>
    <property type="match status" value="1"/>
</dbReference>
<dbReference type="AlphaFoldDB" id="A0A7D9DM40"/>
<dbReference type="Gene3D" id="1.10.510.10">
    <property type="entry name" value="Transferase(Phosphotransferase) domain 1"/>
    <property type="match status" value="1"/>
</dbReference>
<evidence type="ECO:0000259" key="2">
    <source>
        <dbReference type="Pfam" id="PF07714"/>
    </source>
</evidence>
<dbReference type="InterPro" id="IPR001245">
    <property type="entry name" value="Ser-Thr/Tyr_kinase_cat_dom"/>
</dbReference>
<evidence type="ECO:0000256" key="1">
    <source>
        <dbReference type="SAM" id="MobiDB-lite"/>
    </source>
</evidence>
<feature type="region of interest" description="Disordered" evidence="1">
    <location>
        <begin position="73"/>
        <end position="108"/>
    </location>
</feature>
<dbReference type="EMBL" id="CACRXK020001272">
    <property type="protein sequence ID" value="CAB3988052.1"/>
    <property type="molecule type" value="Genomic_DNA"/>
</dbReference>
<proteinExistence type="predicted"/>
<dbReference type="InterPro" id="IPR011009">
    <property type="entry name" value="Kinase-like_dom_sf"/>
</dbReference>
<sequence>MPYPGMHANEVYQLLLNGKRMDPPMYCPEEICKVMSKCWNEYPKDRPNFENLKEMLWEILGCEEITQVLQQNEKSVDTLNSPKESDSVNGQDDYLNGPFPETVEMGPI</sequence>
<feature type="domain" description="Serine-threonine/tyrosine-protein kinase catalytic" evidence="2">
    <location>
        <begin position="1"/>
        <end position="56"/>
    </location>
</feature>
<keyword evidence="3" id="KW-0675">Receptor</keyword>
<feature type="compositionally biased region" description="Polar residues" evidence="1">
    <location>
        <begin position="73"/>
        <end position="90"/>
    </location>
</feature>
<keyword evidence="4" id="KW-1185">Reference proteome</keyword>
<reference evidence="3" key="1">
    <citation type="submission" date="2020-04" db="EMBL/GenBank/DDBJ databases">
        <authorList>
            <person name="Alioto T."/>
            <person name="Alioto T."/>
            <person name="Gomez Garrido J."/>
        </authorList>
    </citation>
    <scope>NUCLEOTIDE SEQUENCE</scope>
    <source>
        <strain evidence="3">A484AB</strain>
    </source>
</reference>
<accession>A0A7D9DM40</accession>
<organism evidence="3 4">
    <name type="scientific">Paramuricea clavata</name>
    <name type="common">Red gorgonian</name>
    <name type="synonym">Violescent sea-whip</name>
    <dbReference type="NCBI Taxonomy" id="317549"/>
    <lineage>
        <taxon>Eukaryota</taxon>
        <taxon>Metazoa</taxon>
        <taxon>Cnidaria</taxon>
        <taxon>Anthozoa</taxon>
        <taxon>Octocorallia</taxon>
        <taxon>Malacalcyonacea</taxon>
        <taxon>Plexauridae</taxon>
        <taxon>Paramuricea</taxon>
    </lineage>
</organism>
<dbReference type="GO" id="GO:0005886">
    <property type="term" value="C:plasma membrane"/>
    <property type="evidence" value="ECO:0007669"/>
    <property type="project" value="TreeGrafter"/>
</dbReference>
<dbReference type="PANTHER" id="PTHR24416">
    <property type="entry name" value="TYROSINE-PROTEIN KINASE RECEPTOR"/>
    <property type="match status" value="1"/>
</dbReference>
<dbReference type="SUPFAM" id="SSF56112">
    <property type="entry name" value="Protein kinase-like (PK-like)"/>
    <property type="match status" value="1"/>
</dbReference>
<dbReference type="Pfam" id="PF07714">
    <property type="entry name" value="PK_Tyr_Ser-Thr"/>
    <property type="match status" value="1"/>
</dbReference>
<dbReference type="GO" id="GO:0043235">
    <property type="term" value="C:receptor complex"/>
    <property type="evidence" value="ECO:0007669"/>
    <property type="project" value="TreeGrafter"/>
</dbReference>
<dbReference type="GO" id="GO:0004714">
    <property type="term" value="F:transmembrane receptor protein tyrosine kinase activity"/>
    <property type="evidence" value="ECO:0007669"/>
    <property type="project" value="TreeGrafter"/>
</dbReference>
<dbReference type="InterPro" id="IPR050122">
    <property type="entry name" value="RTK"/>
</dbReference>
<dbReference type="OrthoDB" id="5978913at2759"/>
<gene>
    <name evidence="3" type="ORF">PACLA_8A003527</name>
</gene>
<comment type="caution">
    <text evidence="3">The sequence shown here is derived from an EMBL/GenBank/DDBJ whole genome shotgun (WGS) entry which is preliminary data.</text>
</comment>
<name>A0A7D9DM40_PARCT</name>